<name>A0AAV9KTU2_9SOLN</name>
<protein>
    <recommendedName>
        <fullName evidence="4">Large ribosomal subunit protein uL6 alpha-beta domain-containing protein</fullName>
    </recommendedName>
</protein>
<dbReference type="PANTHER" id="PTHR11655">
    <property type="entry name" value="60S/50S RIBOSOMAL PROTEIN L6/L9"/>
    <property type="match status" value="1"/>
</dbReference>
<dbReference type="GO" id="GO:0005840">
    <property type="term" value="C:ribosome"/>
    <property type="evidence" value="ECO:0007669"/>
    <property type="project" value="UniProtKB-KW"/>
</dbReference>
<keyword evidence="2" id="KW-0689">Ribosomal protein</keyword>
<reference evidence="5 6" key="1">
    <citation type="submission" date="2023-10" db="EMBL/GenBank/DDBJ databases">
        <title>Genome-Wide Identification Analysis in wild type Solanum Pinnatisectum Reveals Some Genes Defensing Phytophthora Infestans.</title>
        <authorList>
            <person name="Sun C."/>
        </authorList>
    </citation>
    <scope>NUCLEOTIDE SEQUENCE [LARGE SCALE GENOMIC DNA]</scope>
    <source>
        <strain evidence="5">LQN</strain>
        <tissue evidence="5">Leaf</tissue>
    </source>
</reference>
<keyword evidence="3" id="KW-0687">Ribonucleoprotein</keyword>
<evidence type="ECO:0000259" key="4">
    <source>
        <dbReference type="Pfam" id="PF00347"/>
    </source>
</evidence>
<dbReference type="EMBL" id="JAWPEI010000009">
    <property type="protein sequence ID" value="KAK4716353.1"/>
    <property type="molecule type" value="Genomic_DNA"/>
</dbReference>
<organism evidence="5 6">
    <name type="scientific">Solanum pinnatisectum</name>
    <name type="common">tansyleaf nightshade</name>
    <dbReference type="NCBI Taxonomy" id="50273"/>
    <lineage>
        <taxon>Eukaryota</taxon>
        <taxon>Viridiplantae</taxon>
        <taxon>Streptophyta</taxon>
        <taxon>Embryophyta</taxon>
        <taxon>Tracheophyta</taxon>
        <taxon>Spermatophyta</taxon>
        <taxon>Magnoliopsida</taxon>
        <taxon>eudicotyledons</taxon>
        <taxon>Gunneridae</taxon>
        <taxon>Pentapetalae</taxon>
        <taxon>asterids</taxon>
        <taxon>lamiids</taxon>
        <taxon>Solanales</taxon>
        <taxon>Solanaceae</taxon>
        <taxon>Solanoideae</taxon>
        <taxon>Solaneae</taxon>
        <taxon>Solanum</taxon>
    </lineage>
</organism>
<comment type="similarity">
    <text evidence="1">Belongs to the universal ribosomal protein uL6 family.</text>
</comment>
<dbReference type="InterPro" id="IPR020040">
    <property type="entry name" value="Ribosomal_uL6_a/b-dom"/>
</dbReference>
<dbReference type="GO" id="GO:0019843">
    <property type="term" value="F:rRNA binding"/>
    <property type="evidence" value="ECO:0007669"/>
    <property type="project" value="InterPro"/>
</dbReference>
<feature type="domain" description="Large ribosomal subunit protein uL6 alpha-beta" evidence="4">
    <location>
        <begin position="2"/>
        <end position="47"/>
    </location>
</feature>
<sequence>MTVPSVVHMFCFKPSIICCTKIDEEKVQQFAASLRSCKRPKVYKGKSICTLMKS</sequence>
<keyword evidence="6" id="KW-1185">Reference proteome</keyword>
<evidence type="ECO:0000256" key="2">
    <source>
        <dbReference type="ARBA" id="ARBA00022980"/>
    </source>
</evidence>
<dbReference type="GO" id="GO:0003735">
    <property type="term" value="F:structural constituent of ribosome"/>
    <property type="evidence" value="ECO:0007669"/>
    <property type="project" value="InterPro"/>
</dbReference>
<accession>A0AAV9KTU2</accession>
<evidence type="ECO:0000313" key="5">
    <source>
        <dbReference type="EMBL" id="KAK4716353.1"/>
    </source>
</evidence>
<comment type="caution">
    <text evidence="5">The sequence shown here is derived from an EMBL/GenBank/DDBJ whole genome shotgun (WGS) entry which is preliminary data.</text>
</comment>
<dbReference type="InterPro" id="IPR036789">
    <property type="entry name" value="Ribosomal_uL6-like_a/b-dom_sf"/>
</dbReference>
<gene>
    <name evidence="5" type="ORF">R3W88_014691</name>
</gene>
<evidence type="ECO:0000256" key="1">
    <source>
        <dbReference type="ARBA" id="ARBA00009356"/>
    </source>
</evidence>
<dbReference type="AlphaFoldDB" id="A0AAV9KTU2"/>
<dbReference type="Gene3D" id="3.90.930.12">
    <property type="entry name" value="Ribosomal protein L6, alpha-beta domain"/>
    <property type="match status" value="1"/>
</dbReference>
<dbReference type="Pfam" id="PF00347">
    <property type="entry name" value="Ribosomal_L6"/>
    <property type="match status" value="1"/>
</dbReference>
<dbReference type="SUPFAM" id="SSF56053">
    <property type="entry name" value="Ribosomal protein L6"/>
    <property type="match status" value="1"/>
</dbReference>
<dbReference type="Proteomes" id="UP001311915">
    <property type="component" value="Unassembled WGS sequence"/>
</dbReference>
<dbReference type="GO" id="GO:1990904">
    <property type="term" value="C:ribonucleoprotein complex"/>
    <property type="evidence" value="ECO:0007669"/>
    <property type="project" value="UniProtKB-KW"/>
</dbReference>
<evidence type="ECO:0000256" key="3">
    <source>
        <dbReference type="ARBA" id="ARBA00023274"/>
    </source>
</evidence>
<proteinExistence type="inferred from homology"/>
<evidence type="ECO:0000313" key="6">
    <source>
        <dbReference type="Proteomes" id="UP001311915"/>
    </source>
</evidence>
<dbReference type="PANTHER" id="PTHR11655:SF17">
    <property type="entry name" value="RIBOSOMAL PROTEIN L6-RELATED"/>
    <property type="match status" value="1"/>
</dbReference>
<dbReference type="InterPro" id="IPR000702">
    <property type="entry name" value="Ribosomal_uL6-like"/>
</dbReference>
<dbReference type="GO" id="GO:0006412">
    <property type="term" value="P:translation"/>
    <property type="evidence" value="ECO:0007669"/>
    <property type="project" value="InterPro"/>
</dbReference>